<feature type="domain" description="Helix-turn-helix" evidence="2">
    <location>
        <begin position="11"/>
        <end position="65"/>
    </location>
</feature>
<dbReference type="InterPro" id="IPR009061">
    <property type="entry name" value="DNA-bd_dom_put_sf"/>
</dbReference>
<dbReference type="SUPFAM" id="SSF46955">
    <property type="entry name" value="Putative DNA-binding domain"/>
    <property type="match status" value="1"/>
</dbReference>
<proteinExistence type="predicted"/>
<gene>
    <name evidence="3" type="ORF">Q9R02_05595</name>
</gene>
<dbReference type="Proteomes" id="UP001232725">
    <property type="component" value="Unassembled WGS sequence"/>
</dbReference>
<dbReference type="Pfam" id="PF12728">
    <property type="entry name" value="HTH_17"/>
    <property type="match status" value="1"/>
</dbReference>
<comment type="caution">
    <text evidence="3">The sequence shown here is derived from an EMBL/GenBank/DDBJ whole genome shotgun (WGS) entry which is preliminary data.</text>
</comment>
<evidence type="ECO:0000313" key="3">
    <source>
        <dbReference type="EMBL" id="MDP5226626.1"/>
    </source>
</evidence>
<feature type="region of interest" description="Disordered" evidence="1">
    <location>
        <begin position="38"/>
        <end position="70"/>
    </location>
</feature>
<organism evidence="3 4">
    <name type="scientific">Arthrobacter horti</name>
    <dbReference type="NCBI Taxonomy" id="3068273"/>
    <lineage>
        <taxon>Bacteria</taxon>
        <taxon>Bacillati</taxon>
        <taxon>Actinomycetota</taxon>
        <taxon>Actinomycetes</taxon>
        <taxon>Micrococcales</taxon>
        <taxon>Micrococcaceae</taxon>
        <taxon>Arthrobacter</taxon>
    </lineage>
</organism>
<dbReference type="InterPro" id="IPR041657">
    <property type="entry name" value="HTH_17"/>
</dbReference>
<evidence type="ECO:0000259" key="2">
    <source>
        <dbReference type="Pfam" id="PF12728"/>
    </source>
</evidence>
<name>A0ABT9IM15_9MICC</name>
<protein>
    <submittedName>
        <fullName evidence="3">Helix-turn-helix domain-containing protein</fullName>
    </submittedName>
</protein>
<keyword evidence="4" id="KW-1185">Reference proteome</keyword>
<feature type="compositionally biased region" description="Basic and acidic residues" evidence="1">
    <location>
        <begin position="53"/>
        <end position="62"/>
    </location>
</feature>
<evidence type="ECO:0000256" key="1">
    <source>
        <dbReference type="SAM" id="MobiDB-lite"/>
    </source>
</evidence>
<dbReference type="EMBL" id="JAVALS010000002">
    <property type="protein sequence ID" value="MDP5226626.1"/>
    <property type="molecule type" value="Genomic_DNA"/>
</dbReference>
<dbReference type="Gene3D" id="1.10.238.160">
    <property type="match status" value="1"/>
</dbReference>
<evidence type="ECO:0000313" key="4">
    <source>
        <dbReference type="Proteomes" id="UP001232725"/>
    </source>
</evidence>
<sequence>MAQRKPLERDLSIKEVAEMTGQSADTIGDLVRIGRFPNAYKAGRGSRNSPIRIPEKDVDRYRQTQPRAAG</sequence>
<reference evidence="3 4" key="1">
    <citation type="submission" date="2023-08" db="EMBL/GenBank/DDBJ databases">
        <title>Arthrobacter horti sp. nov., isolated from forest soil.</title>
        <authorList>
            <person name="Park M."/>
        </authorList>
    </citation>
    <scope>NUCLEOTIDE SEQUENCE [LARGE SCALE GENOMIC DNA]</scope>
    <source>
        <strain evidence="3 4">YJM1</strain>
    </source>
</reference>
<accession>A0ABT9IM15</accession>